<evidence type="ECO:0000256" key="1">
    <source>
        <dbReference type="ARBA" id="ARBA00022692"/>
    </source>
</evidence>
<dbReference type="Pfam" id="PF07690">
    <property type="entry name" value="MFS_1"/>
    <property type="match status" value="1"/>
</dbReference>
<feature type="transmembrane region" description="Helical" evidence="4">
    <location>
        <begin position="52"/>
        <end position="74"/>
    </location>
</feature>
<evidence type="ECO:0000256" key="2">
    <source>
        <dbReference type="ARBA" id="ARBA00022989"/>
    </source>
</evidence>
<protein>
    <submittedName>
        <fullName evidence="6">Predicted arabinose efflux permease, MFS family</fullName>
    </submittedName>
</protein>
<feature type="transmembrane region" description="Helical" evidence="4">
    <location>
        <begin position="140"/>
        <end position="165"/>
    </location>
</feature>
<reference evidence="7" key="1">
    <citation type="submission" date="2016-10" db="EMBL/GenBank/DDBJ databases">
        <authorList>
            <person name="Varghese N."/>
            <person name="Submissions S."/>
        </authorList>
    </citation>
    <scope>NUCLEOTIDE SEQUENCE [LARGE SCALE GENOMIC DNA]</scope>
    <source>
        <strain evidence="7">DSM 21857</strain>
    </source>
</reference>
<evidence type="ECO:0000313" key="6">
    <source>
        <dbReference type="EMBL" id="SFI83428.1"/>
    </source>
</evidence>
<dbReference type="PROSITE" id="PS50850">
    <property type="entry name" value="MFS"/>
    <property type="match status" value="1"/>
</dbReference>
<feature type="transmembrane region" description="Helical" evidence="4">
    <location>
        <begin position="171"/>
        <end position="190"/>
    </location>
</feature>
<evidence type="ECO:0000256" key="4">
    <source>
        <dbReference type="SAM" id="Phobius"/>
    </source>
</evidence>
<feature type="domain" description="Major facilitator superfamily (MFS) profile" evidence="5">
    <location>
        <begin position="16"/>
        <end position="391"/>
    </location>
</feature>
<keyword evidence="2 4" id="KW-1133">Transmembrane helix</keyword>
<dbReference type="Proteomes" id="UP000242763">
    <property type="component" value="Unassembled WGS sequence"/>
</dbReference>
<dbReference type="CDD" id="cd06174">
    <property type="entry name" value="MFS"/>
    <property type="match status" value="1"/>
</dbReference>
<feature type="transmembrane region" description="Helical" evidence="4">
    <location>
        <begin position="213"/>
        <end position="233"/>
    </location>
</feature>
<dbReference type="RefSeq" id="WP_091520375.1">
    <property type="nucleotide sequence ID" value="NZ_FORF01000007.1"/>
</dbReference>
<feature type="transmembrane region" description="Helical" evidence="4">
    <location>
        <begin position="105"/>
        <end position="128"/>
    </location>
</feature>
<gene>
    <name evidence="6" type="ORF">SAMN03080618_01445</name>
</gene>
<dbReference type="Gene3D" id="1.20.1250.20">
    <property type="entry name" value="MFS general substrate transporter like domains"/>
    <property type="match status" value="1"/>
</dbReference>
<dbReference type="InterPro" id="IPR020846">
    <property type="entry name" value="MFS_dom"/>
</dbReference>
<keyword evidence="3 4" id="KW-0472">Membrane</keyword>
<feature type="transmembrane region" description="Helical" evidence="4">
    <location>
        <begin position="334"/>
        <end position="359"/>
    </location>
</feature>
<feature type="transmembrane region" description="Helical" evidence="4">
    <location>
        <begin position="12"/>
        <end position="32"/>
    </location>
</feature>
<keyword evidence="7" id="KW-1185">Reference proteome</keyword>
<keyword evidence="1 4" id="KW-0812">Transmembrane</keyword>
<evidence type="ECO:0000259" key="5">
    <source>
        <dbReference type="PROSITE" id="PS50850"/>
    </source>
</evidence>
<dbReference type="InterPro" id="IPR036259">
    <property type="entry name" value="MFS_trans_sf"/>
</dbReference>
<dbReference type="InterPro" id="IPR011701">
    <property type="entry name" value="MFS"/>
</dbReference>
<dbReference type="SUPFAM" id="SSF103473">
    <property type="entry name" value="MFS general substrate transporter"/>
    <property type="match status" value="1"/>
</dbReference>
<proteinExistence type="predicted"/>
<feature type="transmembrane region" description="Helical" evidence="4">
    <location>
        <begin position="81"/>
        <end position="99"/>
    </location>
</feature>
<feature type="transmembrane region" description="Helical" evidence="4">
    <location>
        <begin position="275"/>
        <end position="295"/>
    </location>
</feature>
<dbReference type="AlphaFoldDB" id="A0A1I3LF81"/>
<dbReference type="EMBL" id="FORF01000007">
    <property type="protein sequence ID" value="SFI83428.1"/>
    <property type="molecule type" value="Genomic_DNA"/>
</dbReference>
<evidence type="ECO:0000256" key="3">
    <source>
        <dbReference type="ARBA" id="ARBA00023136"/>
    </source>
</evidence>
<dbReference type="GO" id="GO:0022857">
    <property type="term" value="F:transmembrane transporter activity"/>
    <property type="evidence" value="ECO:0007669"/>
    <property type="project" value="InterPro"/>
</dbReference>
<feature type="transmembrane region" description="Helical" evidence="4">
    <location>
        <begin position="365"/>
        <end position="386"/>
    </location>
</feature>
<evidence type="ECO:0000313" key="7">
    <source>
        <dbReference type="Proteomes" id="UP000242763"/>
    </source>
</evidence>
<organism evidence="6 7">
    <name type="scientific">Aquamicrobium aerolatum DSM 21857</name>
    <dbReference type="NCBI Taxonomy" id="1121003"/>
    <lineage>
        <taxon>Bacteria</taxon>
        <taxon>Pseudomonadati</taxon>
        <taxon>Pseudomonadota</taxon>
        <taxon>Alphaproteobacteria</taxon>
        <taxon>Hyphomicrobiales</taxon>
        <taxon>Phyllobacteriaceae</taxon>
        <taxon>Aerobium</taxon>
    </lineage>
</organism>
<dbReference type="OrthoDB" id="7841035at2"/>
<sequence>MTREISTADEPVPVVLIGLILTLGVLTGAQLGKIAPLIPWYTEDLGFSLISAGWLAAMLGVFIALSALPAGWLIDRVGLRNSIAAGVLALTIGGAWLSISVDHGAIFAARTVEAIGYLALCIALPACLDAVSPPRWKAPVLAIWSGFVPLGFALSDFLAAMVLALHGPETFLQIITGIFLLLSVAVILLLQRRQVTPVAGDTGTMRATLSRQVVLLAISFGAFVIVSVSMFTFMPSFVAGEGSHYLLGAGAVALCVPLGNILASVLVVGRRPQYMAGLAAAGFVVSAIAAIPAFVMHDPAIATIAALALAISGAFVASAQFAAIPFSTPSGGSVAVVFGLVSQAGGIATVFGPPVAAWIVETYSWSGLGYFLALVSAVGVVTMLPLTRTVSR</sequence>
<accession>A0A1I3LF81</accession>
<feature type="transmembrane region" description="Helical" evidence="4">
    <location>
        <begin position="301"/>
        <end position="322"/>
    </location>
</feature>
<feature type="transmembrane region" description="Helical" evidence="4">
    <location>
        <begin position="245"/>
        <end position="268"/>
    </location>
</feature>
<name>A0A1I3LF81_9HYPH</name>